<name>A0AAV6V3E1_9ARAC</name>
<keyword evidence="1" id="KW-0732">Signal</keyword>
<reference evidence="2 3" key="1">
    <citation type="journal article" date="2022" name="Nat. Ecol. Evol.">
        <title>A masculinizing supergene underlies an exaggerated male reproductive morph in a spider.</title>
        <authorList>
            <person name="Hendrickx F."/>
            <person name="De Corte Z."/>
            <person name="Sonet G."/>
            <person name="Van Belleghem S.M."/>
            <person name="Kostlbacher S."/>
            <person name="Vangestel C."/>
        </authorList>
    </citation>
    <scope>NUCLEOTIDE SEQUENCE [LARGE SCALE GENOMIC DNA]</scope>
    <source>
        <strain evidence="2">W744_W776</strain>
    </source>
</reference>
<organism evidence="2 3">
    <name type="scientific">Oedothorax gibbosus</name>
    <dbReference type="NCBI Taxonomy" id="931172"/>
    <lineage>
        <taxon>Eukaryota</taxon>
        <taxon>Metazoa</taxon>
        <taxon>Ecdysozoa</taxon>
        <taxon>Arthropoda</taxon>
        <taxon>Chelicerata</taxon>
        <taxon>Arachnida</taxon>
        <taxon>Araneae</taxon>
        <taxon>Araneomorphae</taxon>
        <taxon>Entelegynae</taxon>
        <taxon>Araneoidea</taxon>
        <taxon>Linyphiidae</taxon>
        <taxon>Erigoninae</taxon>
        <taxon>Oedothorax</taxon>
    </lineage>
</organism>
<comment type="caution">
    <text evidence="2">The sequence shown here is derived from an EMBL/GenBank/DDBJ whole genome shotgun (WGS) entry which is preliminary data.</text>
</comment>
<feature type="chain" id="PRO_5043832099" description="Secreted protein" evidence="1">
    <location>
        <begin position="25"/>
        <end position="98"/>
    </location>
</feature>
<sequence>MLSCHASSIHALFGPFLIVIEWKAAVICGAMRLGCLGHTSLGLLCSSGQVEILRMSSQPVLLPESSPKVRALICSLSLDFLIGHENEETVSRIGGHDG</sequence>
<evidence type="ECO:0008006" key="4">
    <source>
        <dbReference type="Google" id="ProtNLM"/>
    </source>
</evidence>
<dbReference type="Proteomes" id="UP000827092">
    <property type="component" value="Unassembled WGS sequence"/>
</dbReference>
<dbReference type="EMBL" id="JAFNEN010000171">
    <property type="protein sequence ID" value="KAG8190912.1"/>
    <property type="molecule type" value="Genomic_DNA"/>
</dbReference>
<evidence type="ECO:0000313" key="3">
    <source>
        <dbReference type="Proteomes" id="UP000827092"/>
    </source>
</evidence>
<evidence type="ECO:0000256" key="1">
    <source>
        <dbReference type="SAM" id="SignalP"/>
    </source>
</evidence>
<proteinExistence type="predicted"/>
<gene>
    <name evidence="2" type="ORF">JTE90_014393</name>
</gene>
<dbReference type="AlphaFoldDB" id="A0AAV6V3E1"/>
<feature type="signal peptide" evidence="1">
    <location>
        <begin position="1"/>
        <end position="24"/>
    </location>
</feature>
<accession>A0AAV6V3E1</accession>
<protein>
    <recommendedName>
        <fullName evidence="4">Secreted protein</fullName>
    </recommendedName>
</protein>
<evidence type="ECO:0000313" key="2">
    <source>
        <dbReference type="EMBL" id="KAG8190912.1"/>
    </source>
</evidence>
<keyword evidence="3" id="KW-1185">Reference proteome</keyword>